<name>A0A6J5LIB9_9CAUD</name>
<proteinExistence type="predicted"/>
<protein>
    <recommendedName>
        <fullName evidence="1">Putative endonuclease SegE-like GIY-YIG domain-containing protein</fullName>
    </recommendedName>
</protein>
<reference evidence="2" key="1">
    <citation type="submission" date="2020-04" db="EMBL/GenBank/DDBJ databases">
        <authorList>
            <person name="Chiriac C."/>
            <person name="Salcher M."/>
            <person name="Ghai R."/>
            <person name="Kavagutti S V."/>
        </authorList>
    </citation>
    <scope>NUCLEOTIDE SEQUENCE</scope>
</reference>
<dbReference type="InterPro" id="IPR045566">
    <property type="entry name" value="SegE-like_GIY-YIG"/>
</dbReference>
<sequence>MGLNWQYNGVEFTEDLVGDNIGFVYLITNQTNQKKYIGKKLFHSAKTKQVKGKKKRFKVMSDWQTYYGSSDILKKDIEEVGEGNFTREIIHLCKSKGECNYLEAKEQFIRNVMESEEYYNNWIMVRVRKSHLKDYNARISKGF</sequence>
<dbReference type="Gene3D" id="3.40.1440.10">
    <property type="entry name" value="GIY-YIG endonuclease"/>
    <property type="match status" value="1"/>
</dbReference>
<organism evidence="2">
    <name type="scientific">uncultured Caudovirales phage</name>
    <dbReference type="NCBI Taxonomy" id="2100421"/>
    <lineage>
        <taxon>Viruses</taxon>
        <taxon>Duplodnaviria</taxon>
        <taxon>Heunggongvirae</taxon>
        <taxon>Uroviricota</taxon>
        <taxon>Caudoviricetes</taxon>
        <taxon>Peduoviridae</taxon>
        <taxon>Maltschvirus</taxon>
        <taxon>Maltschvirus maltsch</taxon>
    </lineage>
</organism>
<evidence type="ECO:0000259" key="1">
    <source>
        <dbReference type="Pfam" id="PF19835"/>
    </source>
</evidence>
<dbReference type="Pfam" id="PF19835">
    <property type="entry name" value="SegE_GIY-YIG"/>
    <property type="match status" value="1"/>
</dbReference>
<evidence type="ECO:0000313" key="2">
    <source>
        <dbReference type="EMBL" id="CAB4133312.1"/>
    </source>
</evidence>
<gene>
    <name evidence="2" type="ORF">UFOVP250_118</name>
</gene>
<dbReference type="InterPro" id="IPR035901">
    <property type="entry name" value="GIY-YIG_endonuc_sf"/>
</dbReference>
<accession>A0A6J5LIB9</accession>
<dbReference type="EMBL" id="LR796270">
    <property type="protein sequence ID" value="CAB4133312.1"/>
    <property type="molecule type" value="Genomic_DNA"/>
</dbReference>
<feature type="domain" description="Putative endonuclease SegE-like GIY-YIG" evidence="1">
    <location>
        <begin position="5"/>
        <end position="123"/>
    </location>
</feature>